<proteinExistence type="predicted"/>
<dbReference type="Proteomes" id="UP000004259">
    <property type="component" value="Unassembled WGS sequence"/>
</dbReference>
<feature type="transmembrane region" description="Helical" evidence="1">
    <location>
        <begin position="78"/>
        <end position="97"/>
    </location>
</feature>
<keyword evidence="3" id="KW-0012">Acyltransferase</keyword>
<evidence type="ECO:0000313" key="3">
    <source>
        <dbReference type="EMBL" id="EGC01652.1"/>
    </source>
</evidence>
<feature type="domain" description="Acyltransferase 3" evidence="2">
    <location>
        <begin position="10"/>
        <end position="312"/>
    </location>
</feature>
<dbReference type="PANTHER" id="PTHR23028">
    <property type="entry name" value="ACETYLTRANSFERASE"/>
    <property type="match status" value="1"/>
</dbReference>
<gene>
    <name evidence="3" type="ORF">CUS_6334</name>
</gene>
<dbReference type="STRING" id="246199.CUS_6334"/>
<evidence type="ECO:0000313" key="4">
    <source>
        <dbReference type="Proteomes" id="UP000004259"/>
    </source>
</evidence>
<feature type="transmembrane region" description="Helical" evidence="1">
    <location>
        <begin position="12"/>
        <end position="30"/>
    </location>
</feature>
<accession>E9SGB5</accession>
<keyword evidence="4" id="KW-1185">Reference proteome</keyword>
<keyword evidence="1" id="KW-1133">Transmembrane helix</keyword>
<dbReference type="PANTHER" id="PTHR23028:SF131">
    <property type="entry name" value="BLR2367 PROTEIN"/>
    <property type="match status" value="1"/>
</dbReference>
<dbReference type="InterPro" id="IPR002656">
    <property type="entry name" value="Acyl_transf_3_dom"/>
</dbReference>
<keyword evidence="1" id="KW-0812">Transmembrane</keyword>
<feature type="transmembrane region" description="Helical" evidence="1">
    <location>
        <begin position="209"/>
        <end position="226"/>
    </location>
</feature>
<feature type="transmembrane region" description="Helical" evidence="1">
    <location>
        <begin position="160"/>
        <end position="177"/>
    </location>
</feature>
<sequence length="331" mass="36969">MSGVNEKNYQWIATLRGFAALLVFTAHLPIPMPYIVSFAMGRAGVVLFFLITGYLAVQSRRKRSRRQYLFNRFVRMYPVFWLILIATYIVKIVAWDAGFTKHLKELVLNMTLFNEFLGADCIIGTSWMMPIQVCFFVMLAVLSADFFDLADKAKAKWADLLFYGMSVLTLVLSVLRYTKNKPFPTAFGLLILVSLIGLQYRDCGDIKGCAKYLAIFAVTFLPSVFLSYKGEAVGYIAAYVIGMVLFLAADKSGVSIKAFNMLGSVGFSFFLAADIPHIILEKFIDPKASVGALVIFTVIKLAASLGLAYLLTKFVEEPMLKKAKAFESKLK</sequence>
<reference evidence="3 4" key="1">
    <citation type="submission" date="2011-02" db="EMBL/GenBank/DDBJ databases">
        <authorList>
            <person name="Nelson K.E."/>
            <person name="Sutton G."/>
            <person name="Torralba M."/>
            <person name="Durkin S."/>
            <person name="Harkins D."/>
            <person name="Montgomery R."/>
            <person name="Ziemer C."/>
            <person name="Klaassens E."/>
            <person name="Ocuiv P."/>
            <person name="Morrison M."/>
        </authorList>
    </citation>
    <scope>NUCLEOTIDE SEQUENCE [LARGE SCALE GENOMIC DNA]</scope>
    <source>
        <strain evidence="3 4">8</strain>
    </source>
</reference>
<evidence type="ECO:0000259" key="2">
    <source>
        <dbReference type="Pfam" id="PF01757"/>
    </source>
</evidence>
<feature type="transmembrane region" description="Helical" evidence="1">
    <location>
        <begin position="117"/>
        <end position="139"/>
    </location>
</feature>
<dbReference type="Pfam" id="PF01757">
    <property type="entry name" value="Acyl_transf_3"/>
    <property type="match status" value="1"/>
</dbReference>
<dbReference type="GO" id="GO:0016020">
    <property type="term" value="C:membrane"/>
    <property type="evidence" value="ECO:0007669"/>
    <property type="project" value="TreeGrafter"/>
</dbReference>
<dbReference type="OrthoDB" id="290051at2"/>
<keyword evidence="3" id="KW-0808">Transferase</keyword>
<dbReference type="EMBL" id="ADKM02000123">
    <property type="protein sequence ID" value="EGC01652.1"/>
    <property type="molecule type" value="Genomic_DNA"/>
</dbReference>
<dbReference type="RefSeq" id="WP_002852461.1">
    <property type="nucleotide sequence ID" value="NZ_ADKM02000123.1"/>
</dbReference>
<organism evidence="3 4">
    <name type="scientific">Ruminococcus albus 8</name>
    <dbReference type="NCBI Taxonomy" id="246199"/>
    <lineage>
        <taxon>Bacteria</taxon>
        <taxon>Bacillati</taxon>
        <taxon>Bacillota</taxon>
        <taxon>Clostridia</taxon>
        <taxon>Eubacteriales</taxon>
        <taxon>Oscillospiraceae</taxon>
        <taxon>Ruminococcus</taxon>
    </lineage>
</organism>
<comment type="caution">
    <text evidence="3">The sequence shown here is derived from an EMBL/GenBank/DDBJ whole genome shotgun (WGS) entry which is preliminary data.</text>
</comment>
<keyword evidence="1" id="KW-0472">Membrane</keyword>
<feature type="transmembrane region" description="Helical" evidence="1">
    <location>
        <begin position="183"/>
        <end position="200"/>
    </location>
</feature>
<dbReference type="InterPro" id="IPR050879">
    <property type="entry name" value="Acyltransferase_3"/>
</dbReference>
<dbReference type="GO" id="GO:0016747">
    <property type="term" value="F:acyltransferase activity, transferring groups other than amino-acyl groups"/>
    <property type="evidence" value="ECO:0007669"/>
    <property type="project" value="InterPro"/>
</dbReference>
<name>E9SGB5_RUMAL</name>
<protein>
    <submittedName>
        <fullName evidence="3">Acyltransferase</fullName>
    </submittedName>
</protein>
<evidence type="ECO:0000256" key="1">
    <source>
        <dbReference type="SAM" id="Phobius"/>
    </source>
</evidence>
<dbReference type="AlphaFoldDB" id="E9SGB5"/>
<feature type="transmembrane region" description="Helical" evidence="1">
    <location>
        <begin position="232"/>
        <end position="249"/>
    </location>
</feature>
<dbReference type="GO" id="GO:0000271">
    <property type="term" value="P:polysaccharide biosynthetic process"/>
    <property type="evidence" value="ECO:0007669"/>
    <property type="project" value="TreeGrafter"/>
</dbReference>
<dbReference type="eggNOG" id="COG1835">
    <property type="taxonomic scope" value="Bacteria"/>
</dbReference>
<feature type="transmembrane region" description="Helical" evidence="1">
    <location>
        <begin position="292"/>
        <end position="312"/>
    </location>
</feature>
<feature type="transmembrane region" description="Helical" evidence="1">
    <location>
        <begin position="261"/>
        <end position="280"/>
    </location>
</feature>
<feature type="transmembrane region" description="Helical" evidence="1">
    <location>
        <begin position="36"/>
        <end position="57"/>
    </location>
</feature>